<dbReference type="STRING" id="1297742.A176_003010"/>
<keyword evidence="3" id="KW-0443">Lipid metabolism</keyword>
<accession>A0A0H4WWW0</accession>
<dbReference type="PANTHER" id="PTHR10272:SF0">
    <property type="entry name" value="PLATELET-ACTIVATING FACTOR ACETYLHYDROLASE"/>
    <property type="match status" value="1"/>
</dbReference>
<reference evidence="5 6" key="1">
    <citation type="journal article" date="2016" name="PLoS ONE">
        <title>Complete Genome Sequence and Comparative Genomics of a Novel Myxobacterium Myxococcus hansupus.</title>
        <authorList>
            <person name="Sharma G."/>
            <person name="Narwani T."/>
            <person name="Subramanian S."/>
        </authorList>
    </citation>
    <scope>NUCLEOTIDE SEQUENCE [LARGE SCALE GENOMIC DNA]</scope>
    <source>
        <strain evidence="6">mixupus</strain>
    </source>
</reference>
<dbReference type="PIRSF" id="PIRSF031982">
    <property type="entry name" value="UCP031982_abhydr"/>
    <property type="match status" value="1"/>
</dbReference>
<dbReference type="EMBL" id="CP012109">
    <property type="protein sequence ID" value="AKQ66098.1"/>
    <property type="molecule type" value="Genomic_DNA"/>
</dbReference>
<protein>
    <submittedName>
        <fullName evidence="5">Putative lipoprotein signal peptide</fullName>
    </submittedName>
</protein>
<dbReference type="PANTHER" id="PTHR10272">
    <property type="entry name" value="PLATELET-ACTIVATING FACTOR ACETYLHYDROLASE"/>
    <property type="match status" value="1"/>
</dbReference>
<name>A0A0H4WWW0_9BACT</name>
<sequence>MFQRSPRRRSTQTHNSFFGALGACVLGASLLTGGCATSKQVPTEVPASSAPAPYGVDATHSVGFTRLTFEDPARQRTLKTVLWYPSAQGTPMVEHVASPIFVPFHAAKDAPAASTQARWPLVVLSHGNGGEAINMSWFGAHLAAHGFMVVSVNHPGNSYGDTSPEGYVRGWERPRDFTALLDGLLAHPSWGPRVDVERIGSAGHSMGGYTALALVGARLNLKFLADVCTSPATRAHLGCEELRDVDYSRIDFAEARASYQDSRVRAAFAMAPGMAGTYEARDVADITAPVALVLAKGDELMPHEENGVHLAKLLPAAKTVVLEDAAHFTFLPQCAELGFKVAPMLCRDAKPGTRADSQTRTNAEAVAFFRRALDVQAR</sequence>
<dbReference type="Gene3D" id="3.40.50.1820">
    <property type="entry name" value="alpha/beta hydrolase"/>
    <property type="match status" value="1"/>
</dbReference>
<evidence type="ECO:0000256" key="1">
    <source>
        <dbReference type="ARBA" id="ARBA00022801"/>
    </source>
</evidence>
<dbReference type="InterPro" id="IPR029058">
    <property type="entry name" value="AB_hydrolase_fold"/>
</dbReference>
<dbReference type="Proteomes" id="UP000009026">
    <property type="component" value="Chromosome"/>
</dbReference>
<dbReference type="AlphaFoldDB" id="A0A0H4WWW0"/>
<keyword evidence="5" id="KW-0449">Lipoprotein</keyword>
<dbReference type="SUPFAM" id="SSF53474">
    <property type="entry name" value="alpha/beta-Hydrolases"/>
    <property type="match status" value="1"/>
</dbReference>
<dbReference type="InterPro" id="IPR041127">
    <property type="entry name" value="PET_hydrolase/cutinase-like"/>
</dbReference>
<feature type="domain" description="PET hydrolase/cutinase-like" evidence="4">
    <location>
        <begin position="117"/>
        <end position="223"/>
    </location>
</feature>
<proteinExistence type="predicted"/>
<keyword evidence="2" id="KW-0442">Lipid degradation</keyword>
<keyword evidence="6" id="KW-1185">Reference proteome</keyword>
<evidence type="ECO:0000256" key="3">
    <source>
        <dbReference type="ARBA" id="ARBA00023098"/>
    </source>
</evidence>
<dbReference type="GO" id="GO:0016042">
    <property type="term" value="P:lipid catabolic process"/>
    <property type="evidence" value="ECO:0007669"/>
    <property type="project" value="UniProtKB-KW"/>
</dbReference>
<dbReference type="InterPro" id="IPR016986">
    <property type="entry name" value="UCP031982_abhydr"/>
</dbReference>
<evidence type="ECO:0000313" key="5">
    <source>
        <dbReference type="EMBL" id="AKQ66098.1"/>
    </source>
</evidence>
<dbReference type="PROSITE" id="PS51257">
    <property type="entry name" value="PROKAR_LIPOPROTEIN"/>
    <property type="match status" value="1"/>
</dbReference>
<dbReference type="PATRIC" id="fig|1297742.4.peg.3035"/>
<dbReference type="Pfam" id="PF12740">
    <property type="entry name" value="PETase"/>
    <property type="match status" value="1"/>
</dbReference>
<dbReference type="GO" id="GO:0003847">
    <property type="term" value="F:1-alkyl-2-acetylglycerophosphocholine esterase activity"/>
    <property type="evidence" value="ECO:0007669"/>
    <property type="project" value="TreeGrafter"/>
</dbReference>
<organism evidence="5 6">
    <name type="scientific">Pseudomyxococcus hansupus</name>
    <dbReference type="NCBI Taxonomy" id="1297742"/>
    <lineage>
        <taxon>Bacteria</taxon>
        <taxon>Pseudomonadati</taxon>
        <taxon>Myxococcota</taxon>
        <taxon>Myxococcia</taxon>
        <taxon>Myxococcales</taxon>
        <taxon>Cystobacterineae</taxon>
        <taxon>Myxococcaceae</taxon>
        <taxon>Pseudomyxococcus</taxon>
    </lineage>
</organism>
<dbReference type="eggNOG" id="COG4188">
    <property type="taxonomic scope" value="Bacteria"/>
</dbReference>
<gene>
    <name evidence="5" type="ORF">A176_003010</name>
</gene>
<keyword evidence="1" id="KW-0378">Hydrolase</keyword>
<evidence type="ECO:0000259" key="4">
    <source>
        <dbReference type="Pfam" id="PF12740"/>
    </source>
</evidence>
<dbReference type="KEGG" id="mym:A176_003010"/>
<evidence type="ECO:0000256" key="2">
    <source>
        <dbReference type="ARBA" id="ARBA00022963"/>
    </source>
</evidence>
<evidence type="ECO:0000313" key="6">
    <source>
        <dbReference type="Proteomes" id="UP000009026"/>
    </source>
</evidence>